<comment type="catalytic activity">
    <reaction evidence="1">
        <text>Hydrolyzes the link between N-acetylmuramoyl residues and L-amino acid residues in certain cell-wall glycopeptides.</text>
        <dbReference type="EC" id="3.5.1.28"/>
    </reaction>
</comment>
<dbReference type="Pfam" id="PF01510">
    <property type="entry name" value="Amidase_2"/>
    <property type="match status" value="1"/>
</dbReference>
<dbReference type="SUPFAM" id="SSF55846">
    <property type="entry name" value="N-acetylmuramoyl-L-alanine amidase-like"/>
    <property type="match status" value="1"/>
</dbReference>
<evidence type="ECO:0000256" key="5">
    <source>
        <dbReference type="SAM" id="MobiDB-lite"/>
    </source>
</evidence>
<dbReference type="InterPro" id="IPR039561">
    <property type="entry name" value="Peptidase_M15C"/>
</dbReference>
<dbReference type="GO" id="GO:0008745">
    <property type="term" value="F:N-acetylmuramoyl-L-alanine amidase activity"/>
    <property type="evidence" value="ECO:0007669"/>
    <property type="project" value="UniProtKB-EC"/>
</dbReference>
<dbReference type="GO" id="GO:0071555">
    <property type="term" value="P:cell wall organization"/>
    <property type="evidence" value="ECO:0007669"/>
    <property type="project" value="UniProtKB-KW"/>
</dbReference>
<dbReference type="InterPro" id="IPR051206">
    <property type="entry name" value="NAMLAA_amidase_2"/>
</dbReference>
<dbReference type="SMART" id="SM00644">
    <property type="entry name" value="Ami_2"/>
    <property type="match status" value="1"/>
</dbReference>
<dbReference type="GO" id="GO:0009254">
    <property type="term" value="P:peptidoglycan turnover"/>
    <property type="evidence" value="ECO:0007669"/>
    <property type="project" value="TreeGrafter"/>
</dbReference>
<dbReference type="InterPro" id="IPR036505">
    <property type="entry name" value="Amidase/PGRP_sf"/>
</dbReference>
<dbReference type="SUPFAM" id="SSF55166">
    <property type="entry name" value="Hedgehog/DD-peptidase"/>
    <property type="match status" value="1"/>
</dbReference>
<dbReference type="GO" id="GO:0009253">
    <property type="term" value="P:peptidoglycan catabolic process"/>
    <property type="evidence" value="ECO:0007669"/>
    <property type="project" value="InterPro"/>
</dbReference>
<dbReference type="PANTHER" id="PTHR30417:SF1">
    <property type="entry name" value="N-ACETYLMURAMOYL-L-ALANINE AMIDASE AMID"/>
    <property type="match status" value="1"/>
</dbReference>
<dbReference type="eggNOG" id="COG3023">
    <property type="taxonomic scope" value="Bacteria"/>
</dbReference>
<dbReference type="KEGG" id="rca:Rcas_2317"/>
<dbReference type="Proteomes" id="UP000000263">
    <property type="component" value="Chromosome"/>
</dbReference>
<dbReference type="PANTHER" id="PTHR30417">
    <property type="entry name" value="N-ACETYLMURAMOYL-L-ALANINE AMIDASE AMID"/>
    <property type="match status" value="1"/>
</dbReference>
<keyword evidence="8" id="KW-1185">Reference proteome</keyword>
<dbReference type="HOGENOM" id="CLU_431382_0_0_0"/>
<evidence type="ECO:0000256" key="3">
    <source>
        <dbReference type="ARBA" id="ARBA00022801"/>
    </source>
</evidence>
<dbReference type="Gene3D" id="3.40.80.10">
    <property type="entry name" value="Peptidoglycan recognition protein-like"/>
    <property type="match status" value="1"/>
</dbReference>
<name>A7NLK9_ROSCS</name>
<dbReference type="RefSeq" id="WP_012120824.1">
    <property type="nucleotide sequence ID" value="NC_009767.1"/>
</dbReference>
<dbReference type="EC" id="3.5.1.28" evidence="2"/>
<evidence type="ECO:0000259" key="6">
    <source>
        <dbReference type="SMART" id="SM00644"/>
    </source>
</evidence>
<dbReference type="Pfam" id="PF13539">
    <property type="entry name" value="Peptidase_M15_4"/>
    <property type="match status" value="1"/>
</dbReference>
<evidence type="ECO:0000256" key="1">
    <source>
        <dbReference type="ARBA" id="ARBA00001561"/>
    </source>
</evidence>
<protein>
    <recommendedName>
        <fullName evidence="2">N-acetylmuramoyl-L-alanine amidase</fullName>
        <ecNumber evidence="2">3.5.1.28</ecNumber>
    </recommendedName>
</protein>
<dbReference type="InterPro" id="IPR009045">
    <property type="entry name" value="Zn_M74/Hedgehog-like"/>
</dbReference>
<gene>
    <name evidence="7" type="ordered locus">Rcas_2317</name>
</gene>
<dbReference type="CDD" id="cd06583">
    <property type="entry name" value="PGRP"/>
    <property type="match status" value="1"/>
</dbReference>
<dbReference type="EMBL" id="CP000804">
    <property type="protein sequence ID" value="ABU58400.1"/>
    <property type="molecule type" value="Genomic_DNA"/>
</dbReference>
<dbReference type="Gene3D" id="3.30.1380.10">
    <property type="match status" value="1"/>
</dbReference>
<evidence type="ECO:0000256" key="2">
    <source>
        <dbReference type="ARBA" id="ARBA00011901"/>
    </source>
</evidence>
<dbReference type="InterPro" id="IPR002502">
    <property type="entry name" value="Amidase_domain"/>
</dbReference>
<accession>A7NLK9</accession>
<organism evidence="7 8">
    <name type="scientific">Roseiflexus castenholzii (strain DSM 13941 / HLO8)</name>
    <dbReference type="NCBI Taxonomy" id="383372"/>
    <lineage>
        <taxon>Bacteria</taxon>
        <taxon>Bacillati</taxon>
        <taxon>Chloroflexota</taxon>
        <taxon>Chloroflexia</taxon>
        <taxon>Chloroflexales</taxon>
        <taxon>Roseiflexineae</taxon>
        <taxon>Roseiflexaceae</taxon>
        <taxon>Roseiflexus</taxon>
    </lineage>
</organism>
<keyword evidence="4" id="KW-0961">Cell wall biogenesis/degradation</keyword>
<evidence type="ECO:0000256" key="4">
    <source>
        <dbReference type="ARBA" id="ARBA00023316"/>
    </source>
</evidence>
<reference evidence="7 8" key="1">
    <citation type="submission" date="2007-08" db="EMBL/GenBank/DDBJ databases">
        <title>Complete sequence of Roseiflexus castenholzii DSM 13941.</title>
        <authorList>
            <consortium name="US DOE Joint Genome Institute"/>
            <person name="Copeland A."/>
            <person name="Lucas S."/>
            <person name="Lapidus A."/>
            <person name="Barry K."/>
            <person name="Glavina del Rio T."/>
            <person name="Dalin E."/>
            <person name="Tice H."/>
            <person name="Pitluck S."/>
            <person name="Thompson L.S."/>
            <person name="Brettin T."/>
            <person name="Bruce D."/>
            <person name="Detter J.C."/>
            <person name="Han C."/>
            <person name="Tapia R."/>
            <person name="Schmutz J."/>
            <person name="Larimer F."/>
            <person name="Land M."/>
            <person name="Hauser L."/>
            <person name="Kyrpides N."/>
            <person name="Mikhailova N."/>
            <person name="Bryant D.A."/>
            <person name="Hanada S."/>
            <person name="Tsukatani Y."/>
            <person name="Richardson P."/>
        </authorList>
    </citation>
    <scope>NUCLEOTIDE SEQUENCE [LARGE SCALE GENOMIC DNA]</scope>
    <source>
        <strain evidence="8">DSM 13941 / HLO8</strain>
    </source>
</reference>
<evidence type="ECO:0000313" key="7">
    <source>
        <dbReference type="EMBL" id="ABU58400.1"/>
    </source>
</evidence>
<keyword evidence="3" id="KW-0378">Hydrolase</keyword>
<proteinExistence type="predicted"/>
<feature type="region of interest" description="Disordered" evidence="5">
    <location>
        <begin position="1"/>
        <end position="26"/>
    </location>
</feature>
<dbReference type="STRING" id="383372.Rcas_2317"/>
<feature type="domain" description="N-acetylmuramoyl-L-alanine amidase" evidence="6">
    <location>
        <begin position="23"/>
        <end position="152"/>
    </location>
</feature>
<dbReference type="AlphaFoldDB" id="A7NLK9"/>
<evidence type="ECO:0000313" key="8">
    <source>
        <dbReference type="Proteomes" id="UP000000263"/>
    </source>
</evidence>
<dbReference type="GO" id="GO:0008233">
    <property type="term" value="F:peptidase activity"/>
    <property type="evidence" value="ECO:0007669"/>
    <property type="project" value="InterPro"/>
</dbReference>
<sequence length="672" mass="73289">MDRATGTPMSEHPIIQRRTAPPSASESRRGAAVTMIIFHHTPLPAEQAIARFTARANTRAPHYHVAADGTITQLVDEARAARHSGLAKLDRVRNIDRISIGVAIEGAPRVALPSAQVIALRTLTLDIQHRYDLLAEAALLSWSPPRAGAAYGALTPFTLPPMPEAPPSALLGLLTLDDTPEQQRALWLFLQNETAGRAGGFNIGAAFHLHAARHGFGAPIAPASPRSAWLTVNGRQYNYQHFARDTVFNEGERWAEVQTLSALIAGAFPAPETLAFELLKSGFAAGIATSASKNGNTQFNPGWAFHRLAAEQQLGPPLSGSYRITVAGQQYSVQVFCGDTLYTPIADPEAKTNWNDVRRLSETPASPLHEHLWAETYKASRVAYDSSSPFHQAAVAARIGAPLTDVCQKAFQGTMIAIQVFALDTLYRIGNGPIRRQSQLARPPQVEQWQPKPSSPPPVVEPVVTRAVTAPVGGFPMPPGDRSSPNWPPPPDFKPLVTAAQRQALFGAYEFTPDPSRDRDGIRILGTWEQENIVTVQIPQLIGRNIRGAPANGSVRWHRLAVNQLLRLWKAWEEAGLLDRVLIWNGSYSPRFIRGRKDDTANSLSNHAFGTAFDINYDPATNLNGLNAVPALVGQHGSVRELAAIARHFGFYWGGHFPRLDGMHFEVAVLQP</sequence>
<feature type="region of interest" description="Disordered" evidence="5">
    <location>
        <begin position="438"/>
        <end position="459"/>
    </location>
</feature>